<name>A0AAE0VJR1_9BIVA</name>
<evidence type="ECO:0000313" key="1">
    <source>
        <dbReference type="EMBL" id="KAK3580439.1"/>
    </source>
</evidence>
<reference evidence="1" key="1">
    <citation type="journal article" date="2021" name="Genome Biol. Evol.">
        <title>A High-Quality Reference Genome for a Parasitic Bivalve with Doubly Uniparental Inheritance (Bivalvia: Unionida).</title>
        <authorList>
            <person name="Smith C.H."/>
        </authorList>
    </citation>
    <scope>NUCLEOTIDE SEQUENCE</scope>
    <source>
        <strain evidence="1">CHS0354</strain>
    </source>
</reference>
<accession>A0AAE0VJR1</accession>
<protein>
    <submittedName>
        <fullName evidence="1">Uncharacterized protein</fullName>
    </submittedName>
</protein>
<sequence length="718" mass="83470">MAAKTNYTLMQKMQNLQSSFNLQINYFTQNKAQLLLTKLTLEHDCKEYDHPEEEKRYYNLITYLNYILRNVEVAKQVNKMTLEKYPESIVAHGNQAWILFLEHNLSEEFAIIEQILKTVSELCTDRVKIAVAKSEMAYSYARIGMLYYAKAESTYEEVLNDIHREDKLPVFLWQYGCGLIKNRLLRQEAIRSDTKYKETIKCAELLLSEVAKQDNNVRFKARACAELGNLAVLVKTSGKNMESCFPMEPANEMFLKAMNILKDNKILDIPVLEQYANHCRIQDQTDLSKYILTKTIEVKKSSRAYSLLAWILKKQMIKKLKGKRIPDDSESRQILKLYDSAIETQNITTLGYKGQFLMQMGKNSEAIEIFENVYRSLQMGESQQEELAWKTMVLCQTCHAKCLLRSPRGPQTIKQAKELLWSAIELCLDEETERHEHNRSLKHPVNAMLKLLRQGTRTPETMLEKIIMCELVGEKAQAEELRKEIEKNDTITVQQPELVRRLITSNQFNEGLFYLKQMIVTNTLPGEMKYFAIEAHIKGAKNALEKRDVILSKRRSLFAFDIRFPNDNRSITRERLHIFFIANECKQNLVQSMQECFANWTSLSTTSCFEGIPGRLTFSNLEETMHQSSVLAIVLDEDDMKKDDYDSRLFQISVEIAQLVQMTHGKEKALIVIADQSMIPTRLRYAPFVPLGKLFQEDPKEWLYSFFLHALLNEAHHR</sequence>
<evidence type="ECO:0000313" key="2">
    <source>
        <dbReference type="Proteomes" id="UP001195483"/>
    </source>
</evidence>
<dbReference type="Gene3D" id="1.25.40.10">
    <property type="entry name" value="Tetratricopeptide repeat domain"/>
    <property type="match status" value="1"/>
</dbReference>
<gene>
    <name evidence="1" type="ORF">CHS0354_035481</name>
</gene>
<organism evidence="1 2">
    <name type="scientific">Potamilus streckersoni</name>
    <dbReference type="NCBI Taxonomy" id="2493646"/>
    <lineage>
        <taxon>Eukaryota</taxon>
        <taxon>Metazoa</taxon>
        <taxon>Spiralia</taxon>
        <taxon>Lophotrochozoa</taxon>
        <taxon>Mollusca</taxon>
        <taxon>Bivalvia</taxon>
        <taxon>Autobranchia</taxon>
        <taxon>Heteroconchia</taxon>
        <taxon>Palaeoheterodonta</taxon>
        <taxon>Unionida</taxon>
        <taxon>Unionoidea</taxon>
        <taxon>Unionidae</taxon>
        <taxon>Ambleminae</taxon>
        <taxon>Lampsilini</taxon>
        <taxon>Potamilus</taxon>
    </lineage>
</organism>
<dbReference type="InterPro" id="IPR011990">
    <property type="entry name" value="TPR-like_helical_dom_sf"/>
</dbReference>
<proteinExistence type="predicted"/>
<dbReference type="Proteomes" id="UP001195483">
    <property type="component" value="Unassembled WGS sequence"/>
</dbReference>
<reference evidence="1" key="2">
    <citation type="journal article" date="2021" name="Genome Biol. Evol.">
        <title>Developing a high-quality reference genome for a parasitic bivalve with doubly uniparental inheritance (Bivalvia: Unionida).</title>
        <authorList>
            <person name="Smith C.H."/>
        </authorList>
    </citation>
    <scope>NUCLEOTIDE SEQUENCE</scope>
    <source>
        <strain evidence="1">CHS0354</strain>
        <tissue evidence="1">Mantle</tissue>
    </source>
</reference>
<keyword evidence="2" id="KW-1185">Reference proteome</keyword>
<dbReference type="AlphaFoldDB" id="A0AAE0VJR1"/>
<reference evidence="1" key="3">
    <citation type="submission" date="2023-05" db="EMBL/GenBank/DDBJ databases">
        <authorList>
            <person name="Smith C.H."/>
        </authorList>
    </citation>
    <scope>NUCLEOTIDE SEQUENCE</scope>
    <source>
        <strain evidence="1">CHS0354</strain>
        <tissue evidence="1">Mantle</tissue>
    </source>
</reference>
<dbReference type="EMBL" id="JAEAOA010002071">
    <property type="protein sequence ID" value="KAK3580439.1"/>
    <property type="molecule type" value="Genomic_DNA"/>
</dbReference>
<comment type="caution">
    <text evidence="1">The sequence shown here is derived from an EMBL/GenBank/DDBJ whole genome shotgun (WGS) entry which is preliminary data.</text>
</comment>